<evidence type="ECO:0000313" key="1">
    <source>
        <dbReference type="EMBL" id="MBA2872665.1"/>
    </source>
</evidence>
<name>A0A7W0BWJ9_9BACL</name>
<sequence length="105" mass="12085">MCDRAVIIQNGKHIKTYNITEKSAQEEITFIVDDVEKAVQVLMEEFEEEKIRVKDRALSILMKEEDIPSVVKALVSNNIDLYYIHRSKQSLEDIFLEATGGNIIE</sequence>
<organism evidence="1 2">
    <name type="scientific">[Anoxybacillus] calidus</name>
    <dbReference type="NCBI Taxonomy" id="575178"/>
    <lineage>
        <taxon>Bacteria</taxon>
        <taxon>Bacillati</taxon>
        <taxon>Bacillota</taxon>
        <taxon>Bacilli</taxon>
        <taxon>Bacillales</taxon>
        <taxon>Anoxybacillaceae</taxon>
        <taxon>Paranoxybacillus</taxon>
    </lineage>
</organism>
<keyword evidence="2" id="KW-1185">Reference proteome</keyword>
<dbReference type="Proteomes" id="UP000580891">
    <property type="component" value="Unassembled WGS sequence"/>
</dbReference>
<evidence type="ECO:0000313" key="2">
    <source>
        <dbReference type="Proteomes" id="UP000580891"/>
    </source>
</evidence>
<dbReference type="EMBL" id="JACDUU010000008">
    <property type="protein sequence ID" value="MBA2872665.1"/>
    <property type="molecule type" value="Genomic_DNA"/>
</dbReference>
<accession>A0A7W0BWJ9</accession>
<reference evidence="1 2" key="1">
    <citation type="submission" date="2020-07" db="EMBL/GenBank/DDBJ databases">
        <title>Genomic Encyclopedia of Type Strains, Phase IV (KMG-IV): sequencing the most valuable type-strain genomes for metagenomic binning, comparative biology and taxonomic classification.</title>
        <authorList>
            <person name="Goeker M."/>
        </authorList>
    </citation>
    <scope>NUCLEOTIDE SEQUENCE [LARGE SCALE GENOMIC DNA]</scope>
    <source>
        <strain evidence="1 2">DSM 25220</strain>
    </source>
</reference>
<proteinExistence type="predicted"/>
<dbReference type="AlphaFoldDB" id="A0A7W0BWJ9"/>
<protein>
    <submittedName>
        <fullName evidence="1">ABC-type multidrug transport system ATPase subunit</fullName>
    </submittedName>
</protein>
<gene>
    <name evidence="1" type="ORF">HNQ85_002977</name>
</gene>
<comment type="caution">
    <text evidence="1">The sequence shown here is derived from an EMBL/GenBank/DDBJ whole genome shotgun (WGS) entry which is preliminary data.</text>
</comment>